<reference evidence="3 4" key="1">
    <citation type="journal article" date="2024" name="BMC Genomics">
        <title>De novo assembly and annotation of Popillia japonica's genome with initial clues to its potential as an invasive pest.</title>
        <authorList>
            <person name="Cucini C."/>
            <person name="Boschi S."/>
            <person name="Funari R."/>
            <person name="Cardaioli E."/>
            <person name="Iannotti N."/>
            <person name="Marturano G."/>
            <person name="Paoli F."/>
            <person name="Bruttini M."/>
            <person name="Carapelli A."/>
            <person name="Frati F."/>
            <person name="Nardi F."/>
        </authorList>
    </citation>
    <scope>NUCLEOTIDE SEQUENCE [LARGE SCALE GENOMIC DNA]</scope>
    <source>
        <strain evidence="3">DMR45628</strain>
    </source>
</reference>
<dbReference type="EMBL" id="JASPKY010000417">
    <property type="protein sequence ID" value="KAK9701291.1"/>
    <property type="molecule type" value="Genomic_DNA"/>
</dbReference>
<dbReference type="Gene3D" id="2.60.120.200">
    <property type="match status" value="1"/>
</dbReference>
<proteinExistence type="predicted"/>
<gene>
    <name evidence="3" type="ORF">QE152_g30723</name>
</gene>
<sequence length="134" mass="15449">MITYVLLDRPNHFETDDLNSSTKYTTGTQPNSRIEYGHARGKFRKHFRISFDVKTNDSAGVIFYAADKENTNFVILYMESGHIVYKILSNKIIHDLQTTKTFNDGEWHKIMIVNNQSMQLMVDDNLEGGPNRSS</sequence>
<keyword evidence="4" id="KW-1185">Reference proteome</keyword>
<comment type="caution">
    <text evidence="1">Lacks conserved residue(s) required for the propagation of feature annotation.</text>
</comment>
<dbReference type="Proteomes" id="UP001458880">
    <property type="component" value="Unassembled WGS sequence"/>
</dbReference>
<accession>A0AAW1JDI9</accession>
<dbReference type="AlphaFoldDB" id="A0AAW1JDI9"/>
<evidence type="ECO:0000256" key="1">
    <source>
        <dbReference type="PROSITE-ProRule" id="PRU00122"/>
    </source>
</evidence>
<dbReference type="SUPFAM" id="SSF49899">
    <property type="entry name" value="Concanavalin A-like lectins/glucanases"/>
    <property type="match status" value="1"/>
</dbReference>
<dbReference type="InterPro" id="IPR001791">
    <property type="entry name" value="Laminin_G"/>
</dbReference>
<dbReference type="CDD" id="cd00110">
    <property type="entry name" value="LamG"/>
    <property type="match status" value="1"/>
</dbReference>
<feature type="domain" description="Laminin G" evidence="2">
    <location>
        <begin position="23"/>
        <end position="134"/>
    </location>
</feature>
<comment type="caution">
    <text evidence="3">The sequence shown here is derived from an EMBL/GenBank/DDBJ whole genome shotgun (WGS) entry which is preliminary data.</text>
</comment>
<organism evidence="3 4">
    <name type="scientific">Popillia japonica</name>
    <name type="common">Japanese beetle</name>
    <dbReference type="NCBI Taxonomy" id="7064"/>
    <lineage>
        <taxon>Eukaryota</taxon>
        <taxon>Metazoa</taxon>
        <taxon>Ecdysozoa</taxon>
        <taxon>Arthropoda</taxon>
        <taxon>Hexapoda</taxon>
        <taxon>Insecta</taxon>
        <taxon>Pterygota</taxon>
        <taxon>Neoptera</taxon>
        <taxon>Endopterygota</taxon>
        <taxon>Coleoptera</taxon>
        <taxon>Polyphaga</taxon>
        <taxon>Scarabaeiformia</taxon>
        <taxon>Scarabaeidae</taxon>
        <taxon>Rutelinae</taxon>
        <taxon>Popillia</taxon>
    </lineage>
</organism>
<name>A0AAW1JDI9_POPJA</name>
<dbReference type="PROSITE" id="PS50025">
    <property type="entry name" value="LAM_G_DOMAIN"/>
    <property type="match status" value="1"/>
</dbReference>
<evidence type="ECO:0000259" key="2">
    <source>
        <dbReference type="PROSITE" id="PS50025"/>
    </source>
</evidence>
<dbReference type="InterPro" id="IPR013320">
    <property type="entry name" value="ConA-like_dom_sf"/>
</dbReference>
<protein>
    <submittedName>
        <fullName evidence="3">Laminin G domain</fullName>
    </submittedName>
</protein>
<evidence type="ECO:0000313" key="3">
    <source>
        <dbReference type="EMBL" id="KAK9701291.1"/>
    </source>
</evidence>
<evidence type="ECO:0000313" key="4">
    <source>
        <dbReference type="Proteomes" id="UP001458880"/>
    </source>
</evidence>
<dbReference type="Pfam" id="PF02210">
    <property type="entry name" value="Laminin_G_2"/>
    <property type="match status" value="1"/>
</dbReference>